<dbReference type="InterPro" id="IPR017896">
    <property type="entry name" value="4Fe4S_Fe-S-bd"/>
</dbReference>
<dbReference type="Gene3D" id="3.30.70.20">
    <property type="match status" value="1"/>
</dbReference>
<protein>
    <recommendedName>
        <fullName evidence="1">4Fe-4S ferredoxin-type domain-containing protein</fullName>
    </recommendedName>
</protein>
<reference evidence="2 3" key="1">
    <citation type="journal article" date="2016" name="Sci. Rep.">
        <title>Metabolic traits of an uncultured archaeal lineage -MSBL1- from brine pools of the Red Sea.</title>
        <authorList>
            <person name="Mwirichia R."/>
            <person name="Alam I."/>
            <person name="Rashid M."/>
            <person name="Vinu M."/>
            <person name="Ba-Alawi W."/>
            <person name="Anthony Kamau A."/>
            <person name="Kamanda Ngugi D."/>
            <person name="Goker M."/>
            <person name="Klenk H.P."/>
            <person name="Bajic V."/>
            <person name="Stingl U."/>
        </authorList>
    </citation>
    <scope>NUCLEOTIDE SEQUENCE [LARGE SCALE GENOMIC DNA]</scope>
    <source>
        <strain evidence="2">SCGC-AAA382A03</strain>
    </source>
</reference>
<dbReference type="Pfam" id="PF13237">
    <property type="entry name" value="Fer4_10"/>
    <property type="match status" value="1"/>
</dbReference>
<gene>
    <name evidence="2" type="ORF">AKJ49_00955</name>
</gene>
<name>A0A133VFZ6_9EURY</name>
<dbReference type="PROSITE" id="PS00198">
    <property type="entry name" value="4FE4S_FER_1"/>
    <property type="match status" value="1"/>
</dbReference>
<dbReference type="InterPro" id="IPR017900">
    <property type="entry name" value="4Fe4S_Fe_S_CS"/>
</dbReference>
<organism evidence="2 3">
    <name type="scientific">candidate division MSBL1 archaeon SCGC-AAA382A03</name>
    <dbReference type="NCBI Taxonomy" id="1698278"/>
    <lineage>
        <taxon>Archaea</taxon>
        <taxon>Methanobacteriati</taxon>
        <taxon>Methanobacteriota</taxon>
        <taxon>candidate division MSBL1</taxon>
    </lineage>
</organism>
<evidence type="ECO:0000313" key="3">
    <source>
        <dbReference type="Proteomes" id="UP000070549"/>
    </source>
</evidence>
<dbReference type="Proteomes" id="UP000070549">
    <property type="component" value="Unassembled WGS sequence"/>
</dbReference>
<feature type="domain" description="4Fe-4S ferredoxin-type" evidence="1">
    <location>
        <begin position="62"/>
        <end position="93"/>
    </location>
</feature>
<dbReference type="AlphaFoldDB" id="A0A133VFZ6"/>
<sequence length="93" mass="10448">MPLVIYDYNKCTGDASCADVCPVDILEGSENERWCKPIDDEVENQEAINQYYDKVNDSEEQVDVIIENEMPECVECLSCEAACPHEAISIEPS</sequence>
<dbReference type="PROSITE" id="PS51379">
    <property type="entry name" value="4FE4S_FER_2"/>
    <property type="match status" value="2"/>
</dbReference>
<keyword evidence="3" id="KW-1185">Reference proteome</keyword>
<accession>A0A133VFZ6</accession>
<comment type="caution">
    <text evidence="2">The sequence shown here is derived from an EMBL/GenBank/DDBJ whole genome shotgun (WGS) entry which is preliminary data.</text>
</comment>
<evidence type="ECO:0000313" key="2">
    <source>
        <dbReference type="EMBL" id="KXB05368.1"/>
    </source>
</evidence>
<feature type="domain" description="4Fe-4S ferredoxin-type" evidence="1">
    <location>
        <begin position="1"/>
        <end position="31"/>
    </location>
</feature>
<dbReference type="SUPFAM" id="SSF54862">
    <property type="entry name" value="4Fe-4S ferredoxins"/>
    <property type="match status" value="1"/>
</dbReference>
<dbReference type="GO" id="GO:0016491">
    <property type="term" value="F:oxidoreductase activity"/>
    <property type="evidence" value="ECO:0007669"/>
    <property type="project" value="UniProtKB-ARBA"/>
</dbReference>
<dbReference type="EMBL" id="LHYC01000019">
    <property type="protein sequence ID" value="KXB05368.1"/>
    <property type="molecule type" value="Genomic_DNA"/>
</dbReference>
<proteinExistence type="predicted"/>
<evidence type="ECO:0000259" key="1">
    <source>
        <dbReference type="PROSITE" id="PS51379"/>
    </source>
</evidence>